<dbReference type="SUPFAM" id="SSF81383">
    <property type="entry name" value="F-box domain"/>
    <property type="match status" value="1"/>
</dbReference>
<keyword evidence="4" id="KW-1185">Reference proteome</keyword>
<dbReference type="Gene3D" id="3.30.890.10">
    <property type="entry name" value="Methyl-cpg-binding Protein 2, Chain A"/>
    <property type="match status" value="1"/>
</dbReference>
<dbReference type="STRING" id="35570.A0A1I8PHW1"/>
<name>A0A1I8PHW1_STOCA</name>
<feature type="compositionally biased region" description="Basic and acidic residues" evidence="1">
    <location>
        <begin position="60"/>
        <end position="71"/>
    </location>
</feature>
<feature type="compositionally biased region" description="Polar residues" evidence="1">
    <location>
        <begin position="669"/>
        <end position="690"/>
    </location>
</feature>
<dbReference type="InterPro" id="IPR001739">
    <property type="entry name" value="Methyl_CpG_DNA-bd"/>
</dbReference>
<dbReference type="KEGG" id="scac:106092694"/>
<feature type="compositionally biased region" description="Polar residues" evidence="1">
    <location>
        <begin position="460"/>
        <end position="472"/>
    </location>
</feature>
<dbReference type="InterPro" id="IPR001810">
    <property type="entry name" value="F-box_dom"/>
</dbReference>
<sequence>MEVDDAIVMAEPPTALTASSAAEDDKTVLGAGSEDSGGEREQNTPNSSLIKAKRAKHKHDKEEPPGDKGIRNNEPMVTATPLKLEVSGSEDEGNIEDDDGDENGADGVARAAIRRKLLSTPLEDDGTANDGLEEYEVVALKRKRYEVRRSGSEECLLGFDELSGEAELIKAEDIQEKSEEKETSDMEKVSVVAPDLPVNTPKSIKKTPTRKNAQSPLQNSMRSTSRSPKCQKAKSPLQDSPPNKAAQKTPPTTHIVGDGEETNGTQDVDMAPAVQTPPFAGSGKKPLSPHDDFYKKPFDFGWKRELVWRANIEASKDKADVYFISPAGKKMRTRNEIIPLLEGDLTIDHFCFIREPLGAAPDFEIVRSAKPSSRSSVATATLAAAPSPPIVGKRVSKPKGPKGASPPPQGWTPSKALKVNNAALLSGSGVVGGGAGGGRLSLSSQLHQQQQQQQHHHHTTTPSSRRQENTSAPIGHTTKSNKSKKSSSSSSSTSSHAKAESHSNYEVRRAAAKESCNIGCARAAGQLPQLQCTKCFCLYHHECVDVDKHTSDYRTTSSTHGREYICEACSPKPLQKASNNTTPPAPLLSAPAGRIVQGASGSPVLPKPMKVPTTKKGRQENKHPQTIAVVKGKKYVMVAKPLTLPNEPANDIENDLKQINESIRKNRKQSNNSLEAGSHHTSNTHNSQVATAEQSNKMFATNFFANVSYAYDSLLCIMKYLKIHERPRAAAVCKLWHLAAKDTSLWKTVRMKNSKVCSWSGFAAALRRGETKHLDLRKMLQNSGRSEDLWNDFCDNIGTVCSLESLYLCRCSARVVESLFQSNRSLRVINALAINDDTINLENVALLTSLEELRLRTCESGVLAGDLTPLASLGKLIHLSLTSIKGLGDKCVEVLGELTTLRSLELGECGDFDSTFAEAVLPKLINLQRLRLENGQVTNVCTLEILDAVARLVQLHQLELVNFDIKPGFDEKLCLCTNITKMLIIPTYISQSATTNQIVLSAVQQVSESLKVFTWCVTVELLRVTALYVDQCEESTKKEKHHFDECIPVLKPVPGAPPADDDDEETEIKSHNADTSGGEDGNGDVPQIEILPLDKVETILAENLPHTKFTIVKVPYHLTSKQQLVD</sequence>
<dbReference type="Gene3D" id="1.20.1280.50">
    <property type="match status" value="1"/>
</dbReference>
<dbReference type="EnsemblMetazoa" id="SCAU008232-RA">
    <property type="protein sequence ID" value="SCAU008232-PA"/>
    <property type="gene ID" value="SCAU008232"/>
</dbReference>
<dbReference type="PANTHER" id="PTHR15739:SF5">
    <property type="entry name" value="LD23158P"/>
    <property type="match status" value="1"/>
</dbReference>
<gene>
    <name evidence="3" type="primary">106092694</name>
</gene>
<feature type="compositionally biased region" description="Low complexity" evidence="1">
    <location>
        <begin position="486"/>
        <end position="496"/>
    </location>
</feature>
<dbReference type="InterPro" id="IPR032675">
    <property type="entry name" value="LRR_dom_sf"/>
</dbReference>
<evidence type="ECO:0000259" key="2">
    <source>
        <dbReference type="PROSITE" id="PS50982"/>
    </source>
</evidence>
<feature type="region of interest" description="Disordered" evidence="1">
    <location>
        <begin position="374"/>
        <end position="414"/>
    </location>
</feature>
<feature type="region of interest" description="Disordered" evidence="1">
    <location>
        <begin position="173"/>
        <end position="290"/>
    </location>
</feature>
<organism evidence="3 4">
    <name type="scientific">Stomoxys calcitrans</name>
    <name type="common">Stable fly</name>
    <name type="synonym">Conops calcitrans</name>
    <dbReference type="NCBI Taxonomy" id="35570"/>
    <lineage>
        <taxon>Eukaryota</taxon>
        <taxon>Metazoa</taxon>
        <taxon>Ecdysozoa</taxon>
        <taxon>Arthropoda</taxon>
        <taxon>Hexapoda</taxon>
        <taxon>Insecta</taxon>
        <taxon>Pterygota</taxon>
        <taxon>Neoptera</taxon>
        <taxon>Endopterygota</taxon>
        <taxon>Diptera</taxon>
        <taxon>Brachycera</taxon>
        <taxon>Muscomorpha</taxon>
        <taxon>Muscoidea</taxon>
        <taxon>Muscidae</taxon>
        <taxon>Stomoxys</taxon>
    </lineage>
</organism>
<dbReference type="CDD" id="cd00122">
    <property type="entry name" value="MBD"/>
    <property type="match status" value="1"/>
</dbReference>
<feature type="compositionally biased region" description="Polar residues" evidence="1">
    <location>
        <begin position="210"/>
        <end position="228"/>
    </location>
</feature>
<protein>
    <recommendedName>
        <fullName evidence="2">MBD domain-containing protein</fullName>
    </recommendedName>
</protein>
<feature type="compositionally biased region" description="Basic and acidic residues" evidence="1">
    <location>
        <begin position="497"/>
        <end position="506"/>
    </location>
</feature>
<dbReference type="InterPro" id="IPR016177">
    <property type="entry name" value="DNA-bd_dom_sf"/>
</dbReference>
<evidence type="ECO:0000256" key="1">
    <source>
        <dbReference type="SAM" id="MobiDB-lite"/>
    </source>
</evidence>
<evidence type="ECO:0000313" key="4">
    <source>
        <dbReference type="Proteomes" id="UP000095300"/>
    </source>
</evidence>
<feature type="region of interest" description="Disordered" evidence="1">
    <location>
        <begin position="666"/>
        <end position="690"/>
    </location>
</feature>
<dbReference type="PROSITE" id="PS50982">
    <property type="entry name" value="MBD"/>
    <property type="match status" value="1"/>
</dbReference>
<feature type="region of interest" description="Disordered" evidence="1">
    <location>
        <begin position="1051"/>
        <end position="1086"/>
    </location>
</feature>
<feature type="region of interest" description="Disordered" evidence="1">
    <location>
        <begin position="1"/>
        <end position="105"/>
    </location>
</feature>
<feature type="region of interest" description="Disordered" evidence="1">
    <location>
        <begin position="599"/>
        <end position="622"/>
    </location>
</feature>
<dbReference type="Pfam" id="PF01429">
    <property type="entry name" value="MBD"/>
    <property type="match status" value="1"/>
</dbReference>
<feature type="domain" description="MBD" evidence="2">
    <location>
        <begin position="288"/>
        <end position="357"/>
    </location>
</feature>
<dbReference type="Proteomes" id="UP000095300">
    <property type="component" value="Unassembled WGS sequence"/>
</dbReference>
<dbReference type="InterPro" id="IPR052283">
    <property type="entry name" value="GenomicStab_NeuMorph_Reg"/>
</dbReference>
<feature type="region of interest" description="Disordered" evidence="1">
    <location>
        <begin position="435"/>
        <end position="506"/>
    </location>
</feature>
<dbReference type="SMART" id="SM00391">
    <property type="entry name" value="MBD"/>
    <property type="match status" value="1"/>
</dbReference>
<reference evidence="3" key="1">
    <citation type="submission" date="2020-05" db="UniProtKB">
        <authorList>
            <consortium name="EnsemblMetazoa"/>
        </authorList>
    </citation>
    <scope>IDENTIFICATION</scope>
    <source>
        <strain evidence="3">USDA</strain>
    </source>
</reference>
<dbReference type="SUPFAM" id="SSF52047">
    <property type="entry name" value="RNI-like"/>
    <property type="match status" value="1"/>
</dbReference>
<dbReference type="OrthoDB" id="61560at2759"/>
<dbReference type="SUPFAM" id="SSF54171">
    <property type="entry name" value="DNA-binding domain"/>
    <property type="match status" value="1"/>
</dbReference>
<feature type="compositionally biased region" description="Acidic residues" evidence="1">
    <location>
        <begin position="88"/>
        <end position="104"/>
    </location>
</feature>
<dbReference type="PANTHER" id="PTHR15739">
    <property type="entry name" value="ZINC FINGER PROTEIN"/>
    <property type="match status" value="1"/>
</dbReference>
<dbReference type="VEuPathDB" id="VectorBase:SCAU008232"/>
<feature type="compositionally biased region" description="Basic and acidic residues" evidence="1">
    <location>
        <begin position="173"/>
        <end position="188"/>
    </location>
</feature>
<feature type="compositionally biased region" description="Low complexity" evidence="1">
    <location>
        <begin position="440"/>
        <end position="453"/>
    </location>
</feature>
<dbReference type="GO" id="GO:0003677">
    <property type="term" value="F:DNA binding"/>
    <property type="evidence" value="ECO:0007669"/>
    <property type="project" value="InterPro"/>
</dbReference>
<feature type="compositionally biased region" description="Low complexity" evidence="1">
    <location>
        <begin position="374"/>
        <end position="385"/>
    </location>
</feature>
<dbReference type="Pfam" id="PF12937">
    <property type="entry name" value="F-box-like"/>
    <property type="match status" value="1"/>
</dbReference>
<accession>A0A1I8PHW1</accession>
<evidence type="ECO:0000313" key="3">
    <source>
        <dbReference type="EnsemblMetazoa" id="SCAU008232-PA"/>
    </source>
</evidence>
<proteinExistence type="predicted"/>
<dbReference type="AlphaFoldDB" id="A0A1I8PHW1"/>
<dbReference type="InterPro" id="IPR036047">
    <property type="entry name" value="F-box-like_dom_sf"/>
</dbReference>
<dbReference type="Gene3D" id="3.80.10.10">
    <property type="entry name" value="Ribonuclease Inhibitor"/>
    <property type="match status" value="1"/>
</dbReference>